<evidence type="ECO:0000313" key="6">
    <source>
        <dbReference type="Proteomes" id="UP001597118"/>
    </source>
</evidence>
<protein>
    <recommendedName>
        <fullName evidence="3">Methyltransferase</fullName>
        <ecNumber evidence="3">2.1.1.-</ecNumber>
    </recommendedName>
</protein>
<dbReference type="Pfam" id="PF12844">
    <property type="entry name" value="HTH_19"/>
    <property type="match status" value="1"/>
</dbReference>
<dbReference type="Proteomes" id="UP001597118">
    <property type="component" value="Unassembled WGS sequence"/>
</dbReference>
<dbReference type="CDD" id="cd00093">
    <property type="entry name" value="HTH_XRE"/>
    <property type="match status" value="1"/>
</dbReference>
<evidence type="ECO:0000259" key="4">
    <source>
        <dbReference type="PROSITE" id="PS50943"/>
    </source>
</evidence>
<dbReference type="EC" id="2.1.1.-" evidence="3"/>
<dbReference type="GO" id="GO:0032259">
    <property type="term" value="P:methylation"/>
    <property type="evidence" value="ECO:0007669"/>
    <property type="project" value="UniProtKB-KW"/>
</dbReference>
<accession>A0ABW4I9Y2</accession>
<organism evidence="5 6">
    <name type="scientific">Pseudopedobacter beijingensis</name>
    <dbReference type="NCBI Taxonomy" id="1207056"/>
    <lineage>
        <taxon>Bacteria</taxon>
        <taxon>Pseudomonadati</taxon>
        <taxon>Bacteroidota</taxon>
        <taxon>Sphingobacteriia</taxon>
        <taxon>Sphingobacteriales</taxon>
        <taxon>Sphingobacteriaceae</taxon>
        <taxon>Pseudopedobacter</taxon>
    </lineage>
</organism>
<evidence type="ECO:0000256" key="3">
    <source>
        <dbReference type="RuleBase" id="RU362026"/>
    </source>
</evidence>
<dbReference type="GO" id="GO:0008168">
    <property type="term" value="F:methyltransferase activity"/>
    <property type="evidence" value="ECO:0007669"/>
    <property type="project" value="UniProtKB-KW"/>
</dbReference>
<proteinExistence type="inferred from homology"/>
<evidence type="ECO:0000256" key="1">
    <source>
        <dbReference type="ARBA" id="ARBA00022603"/>
    </source>
</evidence>
<dbReference type="SUPFAM" id="SSF53335">
    <property type="entry name" value="S-adenosyl-L-methionine-dependent methyltransferases"/>
    <property type="match status" value="1"/>
</dbReference>
<evidence type="ECO:0000256" key="2">
    <source>
        <dbReference type="ARBA" id="ARBA00022679"/>
    </source>
</evidence>
<name>A0ABW4I9Y2_9SPHI</name>
<dbReference type="PRINTS" id="PR00508">
    <property type="entry name" value="S21N4MTFRASE"/>
</dbReference>
<keyword evidence="1 5" id="KW-0489">Methyltransferase</keyword>
<dbReference type="PROSITE" id="PS50943">
    <property type="entry name" value="HTH_CROC1"/>
    <property type="match status" value="1"/>
</dbReference>
<feature type="domain" description="HTH cro/C1-type" evidence="4">
    <location>
        <begin position="8"/>
        <end position="62"/>
    </location>
</feature>
<dbReference type="InterPro" id="IPR010982">
    <property type="entry name" value="Lambda_DNA-bd_dom_sf"/>
</dbReference>
<sequence>MQTIGLTFKNIREERKLLLEDVTKKTGINKTLLSRIENGKRLPTREQVNQLCKYYKAEKNEIIVQWLSDKLVYEVQDEDFALQAMQVAEEKIKYGTNGQNHTNGFVLSLKGHKHKRKINDFVNKVVQGDCLEVMQSIPDKSVDMILCDLPYGTTQNKWDSVIDLQKLWAEYERIIKDNGAIVLTSQGIFTAKLILSNEKLFKYKITWIKSKPTNFLNAKKQPLRKHEDICVFYRKQPTYNPQMTKGEAYDKGIRKDQYTGSYGDFKPKHVKSNGERYPNDVVFYEEQNIDDYVYVKTAESEGIVYHPTQKPIELGRYLIRTFTNPGDIVLDNACGSGSFLLSAILENRNFIGIEKNEDVLLHKVQPVDYIKVCTDRIEETLKRKEVEESTLLLFKEPIAKYHTLNYK</sequence>
<dbReference type="SMART" id="SM00530">
    <property type="entry name" value="HTH_XRE"/>
    <property type="match status" value="1"/>
</dbReference>
<dbReference type="InterPro" id="IPR029063">
    <property type="entry name" value="SAM-dependent_MTases_sf"/>
</dbReference>
<comment type="caution">
    <text evidence="5">The sequence shown here is derived from an EMBL/GenBank/DDBJ whole genome shotgun (WGS) entry which is preliminary data.</text>
</comment>
<gene>
    <name evidence="5" type="ORF">ACFSAH_06715</name>
</gene>
<dbReference type="Gene3D" id="1.10.260.40">
    <property type="entry name" value="lambda repressor-like DNA-binding domains"/>
    <property type="match status" value="1"/>
</dbReference>
<reference evidence="6" key="1">
    <citation type="journal article" date="2019" name="Int. J. Syst. Evol. Microbiol.">
        <title>The Global Catalogue of Microorganisms (GCM) 10K type strain sequencing project: providing services to taxonomists for standard genome sequencing and annotation.</title>
        <authorList>
            <consortium name="The Broad Institute Genomics Platform"/>
            <consortium name="The Broad Institute Genome Sequencing Center for Infectious Disease"/>
            <person name="Wu L."/>
            <person name="Ma J."/>
        </authorList>
    </citation>
    <scope>NUCLEOTIDE SEQUENCE [LARGE SCALE GENOMIC DNA]</scope>
    <source>
        <strain evidence="6">CCUG 53762</strain>
    </source>
</reference>
<dbReference type="Pfam" id="PF01555">
    <property type="entry name" value="N6_N4_Mtase"/>
    <property type="match status" value="1"/>
</dbReference>
<dbReference type="InterPro" id="IPR002941">
    <property type="entry name" value="DNA_methylase_N4/N6"/>
</dbReference>
<keyword evidence="2" id="KW-0808">Transferase</keyword>
<comment type="similarity">
    <text evidence="3">Belongs to the N(4)/N(6)-methyltransferase family.</text>
</comment>
<dbReference type="Gene3D" id="3.40.50.150">
    <property type="entry name" value="Vaccinia Virus protein VP39"/>
    <property type="match status" value="1"/>
</dbReference>
<dbReference type="InterPro" id="IPR001091">
    <property type="entry name" value="RM_Methyltransferase"/>
</dbReference>
<dbReference type="RefSeq" id="WP_379661941.1">
    <property type="nucleotide sequence ID" value="NZ_JBHUDG010000005.1"/>
</dbReference>
<dbReference type="SUPFAM" id="SSF47413">
    <property type="entry name" value="lambda repressor-like DNA-binding domains"/>
    <property type="match status" value="1"/>
</dbReference>
<keyword evidence="6" id="KW-1185">Reference proteome</keyword>
<dbReference type="EMBL" id="JBHUDG010000005">
    <property type="protein sequence ID" value="MFD1629560.1"/>
    <property type="molecule type" value="Genomic_DNA"/>
</dbReference>
<dbReference type="InterPro" id="IPR001387">
    <property type="entry name" value="Cro/C1-type_HTH"/>
</dbReference>
<evidence type="ECO:0000313" key="5">
    <source>
        <dbReference type="EMBL" id="MFD1629560.1"/>
    </source>
</evidence>